<dbReference type="Proteomes" id="UP000015350">
    <property type="component" value="Unassembled WGS sequence"/>
</dbReference>
<dbReference type="GO" id="GO:0016301">
    <property type="term" value="F:kinase activity"/>
    <property type="evidence" value="ECO:0007669"/>
    <property type="project" value="UniProtKB-KW"/>
</dbReference>
<keyword evidence="2" id="KW-0808">Transferase</keyword>
<keyword evidence="2" id="KW-0418">Kinase</keyword>
<proteinExistence type="predicted"/>
<evidence type="ECO:0000259" key="1">
    <source>
        <dbReference type="Pfam" id="PF13188"/>
    </source>
</evidence>
<protein>
    <submittedName>
        <fullName evidence="2">Signal transduction histidine kinase</fullName>
    </submittedName>
</protein>
<dbReference type="STRING" id="1316936.K678_05823"/>
<evidence type="ECO:0000313" key="2">
    <source>
        <dbReference type="EMBL" id="EPY02485.1"/>
    </source>
</evidence>
<reference evidence="2 3" key="1">
    <citation type="submission" date="2013-04" db="EMBL/GenBank/DDBJ databases">
        <authorList>
            <person name="Kuznetsov B."/>
            <person name="Ivanovsky R."/>
        </authorList>
    </citation>
    <scope>NUCLEOTIDE SEQUENCE [LARGE SCALE GENOMIC DNA]</scope>
    <source>
        <strain evidence="2 3">MGU-K5</strain>
    </source>
</reference>
<dbReference type="eggNOG" id="COG0784">
    <property type="taxonomic scope" value="Bacteria"/>
</dbReference>
<feature type="domain" description="PAS" evidence="1">
    <location>
        <begin position="21"/>
        <end position="68"/>
    </location>
</feature>
<dbReference type="Pfam" id="PF13188">
    <property type="entry name" value="PAS_8"/>
    <property type="match status" value="1"/>
</dbReference>
<sequence length="314" mass="33978">MMAALFDRDDIAPLGREDEGFRLLIDLCPDALIVTTQSIVVFANPAAVRRFGTEDYPALVGCPIPDSLDGIGIGSASLLRHDIVFRGCPSRLLVFRDAAQPLLETIAARLRHDLAQPLNVIRLAAEGALLMIERGKPPASGWPETQFALIAEQAERTSQCLEDMNALFRPTSVSPSTSSPMAVPCASAEAHILIVGNDTALQDHFGNRPGIRVSVAATCTDAWTQFCNDPADVVVIDPDGQIGDDTALIATLRDFDPLQPIILTPLQPDEHDSRDITNLDERLAVIAKPLDWPSLDRVIAVFLRPPACDAITSY</sequence>
<accession>S9TVL0</accession>
<dbReference type="eggNOG" id="COG4191">
    <property type="taxonomic scope" value="Bacteria"/>
</dbReference>
<gene>
    <name evidence="2" type="ORF">K678_05823</name>
</gene>
<name>S9TVL0_MAGFU</name>
<dbReference type="EMBL" id="AQPH01000014">
    <property type="protein sequence ID" value="EPY02485.1"/>
    <property type="molecule type" value="Genomic_DNA"/>
</dbReference>
<dbReference type="InterPro" id="IPR011006">
    <property type="entry name" value="CheY-like_superfamily"/>
</dbReference>
<dbReference type="InterPro" id="IPR000014">
    <property type="entry name" value="PAS"/>
</dbReference>
<dbReference type="AlphaFoldDB" id="S9TVL0"/>
<organism evidence="2 3">
    <name type="scientific">Magnetospirillum fulvum MGU-K5</name>
    <dbReference type="NCBI Taxonomy" id="1316936"/>
    <lineage>
        <taxon>Bacteria</taxon>
        <taxon>Pseudomonadati</taxon>
        <taxon>Pseudomonadota</taxon>
        <taxon>Alphaproteobacteria</taxon>
        <taxon>Rhodospirillales</taxon>
        <taxon>Rhodospirillaceae</taxon>
        <taxon>Magnetospirillum</taxon>
    </lineage>
</organism>
<dbReference type="OrthoDB" id="9789238at2"/>
<evidence type="ECO:0000313" key="3">
    <source>
        <dbReference type="Proteomes" id="UP000015350"/>
    </source>
</evidence>
<dbReference type="RefSeq" id="WP_021131520.1">
    <property type="nucleotide sequence ID" value="NZ_AQPH01000014.1"/>
</dbReference>
<dbReference type="Gene3D" id="1.10.287.130">
    <property type="match status" value="1"/>
</dbReference>
<dbReference type="SUPFAM" id="SSF52172">
    <property type="entry name" value="CheY-like"/>
    <property type="match status" value="1"/>
</dbReference>
<comment type="caution">
    <text evidence="2">The sequence shown here is derived from an EMBL/GenBank/DDBJ whole genome shotgun (WGS) entry which is preliminary data.</text>
</comment>